<dbReference type="InterPro" id="IPR041577">
    <property type="entry name" value="RT_RNaseH_2"/>
</dbReference>
<comment type="caution">
    <text evidence="9">The sequence shown here is derived from an EMBL/GenBank/DDBJ whole genome shotgun (WGS) entry which is preliminary data.</text>
</comment>
<evidence type="ECO:0000259" key="8">
    <source>
        <dbReference type="Pfam" id="PF17921"/>
    </source>
</evidence>
<evidence type="ECO:0008006" key="11">
    <source>
        <dbReference type="Google" id="ProtNLM"/>
    </source>
</evidence>
<sequence>MFVMPTPGSRRAPDFDSRNPEELKEFLEEFEELAEKCGLLSKEKAKVIVKYVDKETKQFWKRLEGYGTSYEKLKKDILGAYLKTLLDDKPTVRQLSKFIKKSVKGKMEDEEDLDAYFRKLWIIAADLVDAHVISEKQFNEYFWKGIPRNLRYEICDRLEARDATFESDQVPETGKAMEVGRFVLRKAAARGGLAKMLKKKGKKKRAKTSSEESSEESETSEESESDLEESEYEKRKKKKKAKEEVRTKKVKFEEKGKESQVKELTRKLLQLNVKDDAYAVAYAQLFVIAPTLTDKLPSPSRFAMNTTVTHTASIPTSTTQHSYSHTQSSDQSCHFCKKGDCRLRTCPIAAEYVRLGRVIRQANGYYTHADGSRIEHNVAALKAAIDIKLGIRDIPPHMTQTSTAVNSFVGAVEEEKMVWGAIVEVEEVTDREADGFVTTRAQNKSSGKEEKKVEERKAEEKKMEGSKVTERKLIEPAYRFESKIADPEAAQQMLRQILDVEVPNIRKAPMASSTLVATPGAIEFSTPLREVEVTVMGKQKEFVLLDEGSEIVILQEDLRQELGADLNVERRMWMQTANGEKEAMLGCVEYLELEVGGIKTYAHTFMVSKAPYRLLLGRPWQKGVKLGKVEREDGSMEVVIMDPGEEGKKVVVVTRERRGEEVKAGLAVLGGMSWEGKGMKLKGKEDSLTEEILADTFTYNAKAQCLVYKKVANKISPFPPRFSPGLRLTQERMDQLGLFSSEFLWEEEKKLVARVLLMNEKGLAWDETEKGRFRDEYFSPVKIPVQEHIPWTRKLLPIPPGIREKVIDLVRKKVESGVYEPSYSSYRHQWFTVAKKDGNVRIVHNLTPLNAVTIRDSQEPPLVYLYAEQCAARAIYSGLDLFVGYDHRTLAEESRIDWFSRAPNFLDDITLLGPKSRYEKPDGTYETIPENSNICRFVWEHAVDLNRVLHRLVHAGATVSAKKLQLCQPEIIVVGRKCTYEGQEPDATTVEKVLKWPECRNISEVRGFLGMAGTVRNWIKNFAEVADPLTKLTRVTKEEFTWGEKQKLAMEEMKKRVATCEAIRPIDHSLPFDVILSVDTSVIAVGFILAQLDENKRRRLARFGSIAWNERISRYSQSKLELYGLFRALNATKLWIIGSKKLVVEVNAAYIKGMLNKPDLHPNTVMNRWISAILMFDFELVHVPGVKHKGPDGLSRRRAAEEEGELLGEGIEEAEDWVDDVLGCGVWVAGGWEFEKGAVVLTTSSDKDVTSGKKGGEGKEEQYEGYDGYLEERRRKSEEKDTKIERVRTFLETMKLPEELTEKGKQQFIKYTSKFFIKGETMWKKENKGRHQRVVRDNRKRYSLLIASHDQLGHRGIYATRRTLTDRFWWPNIEDDVHWFLRTCHACQTRSLENVVLPPTVQIPAPLFRKVYIDTMHMPPAHGYKYIVQARDSLTGWVEWRMLTRETGKTLGRTGLSNGVVETSHRPIRDGLVKLCAGEIKKWPEYAPYIFWADRVTTRKSTGMTPYFAAHGVEPLLPFDIIEAMFLAPPITSRLADSDLLATRARSLQKRDEDLAHIHERVLLARYTSTREFENRNANRIRDYDFKMGELVLVLNKKIEPDVGRKCRPRYFGPMVVVKQHKNGAYVLAEVNGAISKLKFAAFRLIPYHPRSHTTLNITEFVDPEDLTGVEAEEEEFGDGNN</sequence>
<dbReference type="InterPro" id="IPR036397">
    <property type="entry name" value="RNaseH_sf"/>
</dbReference>
<dbReference type="InterPro" id="IPR021109">
    <property type="entry name" value="Peptidase_aspartic_dom_sf"/>
</dbReference>
<evidence type="ECO:0000256" key="2">
    <source>
        <dbReference type="ARBA" id="ARBA00022695"/>
    </source>
</evidence>
<keyword evidence="5" id="KW-0511">Multifunctional enzyme</keyword>
<keyword evidence="2" id="KW-0548">Nucleotidyltransferase</keyword>
<evidence type="ECO:0000256" key="1">
    <source>
        <dbReference type="ARBA" id="ARBA00022679"/>
    </source>
</evidence>
<dbReference type="Gene3D" id="3.30.70.270">
    <property type="match status" value="2"/>
</dbReference>
<dbReference type="PANTHER" id="PTHR37984:SF5">
    <property type="entry name" value="PROTEIN NYNRIN-LIKE"/>
    <property type="match status" value="1"/>
</dbReference>
<dbReference type="Gene3D" id="3.10.10.10">
    <property type="entry name" value="HIV Type 1 Reverse Transcriptase, subunit A, domain 1"/>
    <property type="match status" value="1"/>
</dbReference>
<organism evidence="9 10">
    <name type="scientific">Agaricus bisporus var. burnettii</name>
    <dbReference type="NCBI Taxonomy" id="192524"/>
    <lineage>
        <taxon>Eukaryota</taxon>
        <taxon>Fungi</taxon>
        <taxon>Dikarya</taxon>
        <taxon>Basidiomycota</taxon>
        <taxon>Agaricomycotina</taxon>
        <taxon>Agaricomycetes</taxon>
        <taxon>Agaricomycetidae</taxon>
        <taxon>Agaricales</taxon>
        <taxon>Agaricineae</taxon>
        <taxon>Agaricaceae</taxon>
        <taxon>Agaricus</taxon>
    </lineage>
</organism>
<feature type="compositionally biased region" description="Basic residues" evidence="6">
    <location>
        <begin position="196"/>
        <end position="207"/>
    </location>
</feature>
<dbReference type="Gene3D" id="3.30.420.10">
    <property type="entry name" value="Ribonuclease H-like superfamily/Ribonuclease H"/>
    <property type="match status" value="1"/>
</dbReference>
<feature type="domain" description="Integrase zinc-binding" evidence="8">
    <location>
        <begin position="1339"/>
        <end position="1390"/>
    </location>
</feature>
<dbReference type="Pfam" id="PF17919">
    <property type="entry name" value="RT_RNaseH_2"/>
    <property type="match status" value="1"/>
</dbReference>
<feature type="region of interest" description="Disordered" evidence="6">
    <location>
        <begin position="440"/>
        <end position="464"/>
    </location>
</feature>
<reference evidence="9 10" key="1">
    <citation type="journal article" name="Sci. Rep.">
        <title>Telomere-to-telomere assembled and centromere annotated genomes of the two main subspecies of the button mushroom Agaricus bisporus reveal especially polymorphic chromosome ends.</title>
        <authorList>
            <person name="Sonnenberg A.S.M."/>
            <person name="Sedaghat-Telgerd N."/>
            <person name="Lavrijssen B."/>
            <person name="Ohm R.A."/>
            <person name="Hendrickx P.M."/>
            <person name="Scholtmeijer K."/>
            <person name="Baars J.J.P."/>
            <person name="van Peer A."/>
        </authorList>
    </citation>
    <scope>NUCLEOTIDE SEQUENCE [LARGE SCALE GENOMIC DNA]</scope>
    <source>
        <strain evidence="9 10">H119_p4</strain>
    </source>
</reference>
<dbReference type="EMBL" id="JABXXO010000010">
    <property type="protein sequence ID" value="KAF7768449.1"/>
    <property type="molecule type" value="Genomic_DNA"/>
</dbReference>
<gene>
    <name evidence="9" type="ORF">Agabi119p4_7692</name>
</gene>
<dbReference type="SUPFAM" id="SSF53098">
    <property type="entry name" value="Ribonuclease H-like"/>
    <property type="match status" value="1"/>
</dbReference>
<evidence type="ECO:0000256" key="3">
    <source>
        <dbReference type="ARBA" id="ARBA00022722"/>
    </source>
</evidence>
<evidence type="ECO:0000256" key="5">
    <source>
        <dbReference type="ARBA" id="ARBA00023268"/>
    </source>
</evidence>
<evidence type="ECO:0000256" key="4">
    <source>
        <dbReference type="ARBA" id="ARBA00022759"/>
    </source>
</evidence>
<dbReference type="GO" id="GO:0004519">
    <property type="term" value="F:endonuclease activity"/>
    <property type="evidence" value="ECO:0007669"/>
    <property type="project" value="UniProtKB-KW"/>
</dbReference>
<keyword evidence="4" id="KW-0378">Hydrolase</keyword>
<dbReference type="Proteomes" id="UP000629468">
    <property type="component" value="Unassembled WGS sequence"/>
</dbReference>
<accession>A0A8H7C9Q7</accession>
<dbReference type="CDD" id="cd01647">
    <property type="entry name" value="RT_LTR"/>
    <property type="match status" value="1"/>
</dbReference>
<dbReference type="SUPFAM" id="SSF56672">
    <property type="entry name" value="DNA/RNA polymerases"/>
    <property type="match status" value="1"/>
</dbReference>
<keyword evidence="1" id="KW-0808">Transferase</keyword>
<dbReference type="Pfam" id="PF17921">
    <property type="entry name" value="Integrase_H2C2"/>
    <property type="match status" value="1"/>
</dbReference>
<keyword evidence="4" id="KW-0255">Endonuclease</keyword>
<dbReference type="CDD" id="cd00303">
    <property type="entry name" value="retropepsin_like"/>
    <property type="match status" value="1"/>
</dbReference>
<dbReference type="InterPro" id="IPR012337">
    <property type="entry name" value="RNaseH-like_sf"/>
</dbReference>
<dbReference type="PANTHER" id="PTHR37984">
    <property type="entry name" value="PROTEIN CBG26694"/>
    <property type="match status" value="1"/>
</dbReference>
<feature type="region of interest" description="Disordered" evidence="6">
    <location>
        <begin position="194"/>
        <end position="247"/>
    </location>
</feature>
<keyword evidence="3" id="KW-0540">Nuclease</keyword>
<name>A0A8H7C9Q7_AGABI</name>
<dbReference type="GO" id="GO:0003676">
    <property type="term" value="F:nucleic acid binding"/>
    <property type="evidence" value="ECO:0007669"/>
    <property type="project" value="InterPro"/>
</dbReference>
<dbReference type="InterPro" id="IPR050951">
    <property type="entry name" value="Retrovirus_Pol_polyprotein"/>
</dbReference>
<dbReference type="Pfam" id="PF13650">
    <property type="entry name" value="Asp_protease_2"/>
    <property type="match status" value="1"/>
</dbReference>
<dbReference type="InterPro" id="IPR043128">
    <property type="entry name" value="Rev_trsase/Diguanyl_cyclase"/>
</dbReference>
<feature type="compositionally biased region" description="Acidic residues" evidence="6">
    <location>
        <begin position="212"/>
        <end position="231"/>
    </location>
</feature>
<dbReference type="GO" id="GO:0016779">
    <property type="term" value="F:nucleotidyltransferase activity"/>
    <property type="evidence" value="ECO:0007669"/>
    <property type="project" value="UniProtKB-KW"/>
</dbReference>
<evidence type="ECO:0000256" key="6">
    <source>
        <dbReference type="SAM" id="MobiDB-lite"/>
    </source>
</evidence>
<dbReference type="Gene3D" id="2.40.70.10">
    <property type="entry name" value="Acid Proteases"/>
    <property type="match status" value="1"/>
</dbReference>
<feature type="domain" description="Reverse transcriptase/retrotransposon-derived protein RNase H-like" evidence="7">
    <location>
        <begin position="1042"/>
        <end position="1140"/>
    </location>
</feature>
<dbReference type="InterPro" id="IPR041588">
    <property type="entry name" value="Integrase_H2C2"/>
</dbReference>
<evidence type="ECO:0000313" key="10">
    <source>
        <dbReference type="Proteomes" id="UP000629468"/>
    </source>
</evidence>
<dbReference type="Gene3D" id="1.10.340.70">
    <property type="match status" value="1"/>
</dbReference>
<proteinExistence type="predicted"/>
<protein>
    <recommendedName>
        <fullName evidence="11">Integrase catalytic domain-containing protein</fullName>
    </recommendedName>
</protein>
<evidence type="ECO:0000313" key="9">
    <source>
        <dbReference type="EMBL" id="KAF7768449.1"/>
    </source>
</evidence>
<feature type="compositionally biased region" description="Basic and acidic residues" evidence="6">
    <location>
        <begin position="446"/>
        <end position="464"/>
    </location>
</feature>
<evidence type="ECO:0000259" key="7">
    <source>
        <dbReference type="Pfam" id="PF17919"/>
    </source>
</evidence>
<dbReference type="InterPro" id="IPR043502">
    <property type="entry name" value="DNA/RNA_pol_sf"/>
</dbReference>